<dbReference type="RefSeq" id="WP_011102575.1">
    <property type="nucleotide sequence ID" value="NC_004572.3"/>
</dbReference>
<dbReference type="AlphaFoldDB" id="Q83G76"/>
<sequence length="180" mass="21330">MRKFLFRRTSPFALGYDKRQVDTFFSAAKVAYENSDPKLRSSLIRNITFKLRRRGYSPKQVDAALDRLERACIFKERQAYVALHGSQAWKEHVASRIQQIADRLQKPPRKRFIRENWGYEPNSVDRVLDRVLGYLRRTGTLSEDEVRSAVFRPSYRGYKTGHVDAYLDEVRLIIIMLEWR</sequence>
<gene>
    <name evidence="1" type="ordered locus">TWT_443</name>
</gene>
<dbReference type="InterPro" id="IPR019933">
    <property type="entry name" value="DivIVA_domain"/>
</dbReference>
<dbReference type="eggNOG" id="COG3599">
    <property type="taxonomic scope" value="Bacteria"/>
</dbReference>
<accession>Q83G76</accession>
<organism evidence="1 2">
    <name type="scientific">Tropheryma whipplei (strain Twist)</name>
    <name type="common">Whipple's bacillus</name>
    <dbReference type="NCBI Taxonomy" id="203267"/>
    <lineage>
        <taxon>Bacteria</taxon>
        <taxon>Bacillati</taxon>
        <taxon>Actinomycetota</taxon>
        <taxon>Actinomycetes</taxon>
        <taxon>Micrococcales</taxon>
        <taxon>Tropherymataceae</taxon>
        <taxon>Tropheryma</taxon>
    </lineage>
</organism>
<evidence type="ECO:0000313" key="1">
    <source>
        <dbReference type="EMBL" id="AAO44540.1"/>
    </source>
</evidence>
<reference evidence="1 2" key="1">
    <citation type="journal article" date="2003" name="Genome Res.">
        <title>Tropheryma whipplei twist: a human pathogenic Actinobacteria with a reduced genome.</title>
        <authorList>
            <person name="Raoult D."/>
            <person name="Ogata H."/>
            <person name="Audic S."/>
            <person name="Robert C."/>
            <person name="Suhre K."/>
            <person name="Drancourt M."/>
            <person name="Claverie J.-M."/>
        </authorList>
    </citation>
    <scope>NUCLEOTIDE SEQUENCE [LARGE SCALE GENOMIC DNA]</scope>
    <source>
        <strain evidence="1 2">Twist</strain>
    </source>
</reference>
<evidence type="ECO:0000313" key="2">
    <source>
        <dbReference type="Proteomes" id="UP000002200"/>
    </source>
</evidence>
<dbReference type="HOGENOM" id="CLU_118540_0_0_11"/>
<dbReference type="STRING" id="203267.TWT_443"/>
<dbReference type="Proteomes" id="UP000002200">
    <property type="component" value="Chromosome"/>
</dbReference>
<name>Q83G76_TROWT</name>
<protein>
    <submittedName>
        <fullName evidence="1">Uncharacterized protein</fullName>
    </submittedName>
</protein>
<dbReference type="KEGG" id="twh:TWT_443"/>
<dbReference type="OrthoDB" id="3480096at2"/>
<keyword evidence="2" id="KW-1185">Reference proteome</keyword>
<dbReference type="InterPro" id="IPR019932">
    <property type="entry name" value="CHP03543"/>
</dbReference>
<dbReference type="NCBIfam" id="TIGR03544">
    <property type="entry name" value="DivI1A_domain"/>
    <property type="match status" value="2"/>
</dbReference>
<dbReference type="Gene3D" id="6.10.250.660">
    <property type="match status" value="2"/>
</dbReference>
<dbReference type="NCBIfam" id="TIGR03543">
    <property type="entry name" value="divI1A_rptt_fam"/>
    <property type="match status" value="1"/>
</dbReference>
<proteinExistence type="predicted"/>
<dbReference type="EMBL" id="AE014184">
    <property type="protein sequence ID" value="AAO44540.1"/>
    <property type="molecule type" value="Genomic_DNA"/>
</dbReference>